<accession>A0A0B7BRJ0</accession>
<dbReference type="EMBL" id="HACG01048091">
    <property type="protein sequence ID" value="CEK94956.1"/>
    <property type="molecule type" value="Transcribed_RNA"/>
</dbReference>
<sequence>MKYMKLKEVYQRYLTKYIREQIDMRYTNVFSSCDCYQDDYTIRCAVIMK</sequence>
<organism evidence="1">
    <name type="scientific">Arion vulgaris</name>
    <dbReference type="NCBI Taxonomy" id="1028688"/>
    <lineage>
        <taxon>Eukaryota</taxon>
        <taxon>Metazoa</taxon>
        <taxon>Spiralia</taxon>
        <taxon>Lophotrochozoa</taxon>
        <taxon>Mollusca</taxon>
        <taxon>Gastropoda</taxon>
        <taxon>Heterobranchia</taxon>
        <taxon>Euthyneura</taxon>
        <taxon>Panpulmonata</taxon>
        <taxon>Eupulmonata</taxon>
        <taxon>Stylommatophora</taxon>
        <taxon>Helicina</taxon>
        <taxon>Arionoidea</taxon>
        <taxon>Arionidae</taxon>
        <taxon>Arion</taxon>
    </lineage>
</organism>
<gene>
    <name evidence="1" type="primary">ORF204699</name>
</gene>
<protein>
    <submittedName>
        <fullName evidence="1">Uncharacterized protein</fullName>
    </submittedName>
</protein>
<reference evidence="1" key="1">
    <citation type="submission" date="2014-12" db="EMBL/GenBank/DDBJ databases">
        <title>Insight into the proteome of Arion vulgaris.</title>
        <authorList>
            <person name="Aradska J."/>
            <person name="Bulat T."/>
            <person name="Smidak R."/>
            <person name="Sarate P."/>
            <person name="Gangsoo J."/>
            <person name="Sialana F."/>
            <person name="Bilban M."/>
            <person name="Lubec G."/>
        </authorList>
    </citation>
    <scope>NUCLEOTIDE SEQUENCE</scope>
    <source>
        <tissue evidence="1">Skin</tissue>
    </source>
</reference>
<name>A0A0B7BRJ0_9EUPU</name>
<proteinExistence type="predicted"/>
<dbReference type="AlphaFoldDB" id="A0A0B7BRJ0"/>
<evidence type="ECO:0000313" key="1">
    <source>
        <dbReference type="EMBL" id="CEK94956.1"/>
    </source>
</evidence>